<evidence type="ECO:0000313" key="1">
    <source>
        <dbReference type="EMBL" id="AAM72277.1"/>
    </source>
</evidence>
<dbReference type="KEGG" id="cte:CT1044"/>
<evidence type="ECO:0000313" key="2">
    <source>
        <dbReference type="Proteomes" id="UP000001007"/>
    </source>
</evidence>
<dbReference type="EnsemblBacteria" id="AAM72277">
    <property type="protein sequence ID" value="AAM72277"/>
    <property type="gene ID" value="CT1044"/>
</dbReference>
<dbReference type="AlphaFoldDB" id="Q8KDK3"/>
<dbReference type="Proteomes" id="UP000001007">
    <property type="component" value="Chromosome"/>
</dbReference>
<reference evidence="1 2" key="1">
    <citation type="journal article" date="2002" name="Proc. Natl. Acad. Sci. U.S.A.">
        <title>The complete genome sequence of Chlorobium tepidum TLS, a photosynthetic, anaerobic, green-sulfur bacterium.</title>
        <authorList>
            <person name="Eisen J.A."/>
            <person name="Nelson K.E."/>
            <person name="Paulsen I.T."/>
            <person name="Heidelberg J.F."/>
            <person name="Wu M."/>
            <person name="Dodson R.J."/>
            <person name="Deboy R."/>
            <person name="Gwinn M.L."/>
            <person name="Nelson W.C."/>
            <person name="Haft D.H."/>
            <person name="Hickey E.K."/>
            <person name="Peterson J.D."/>
            <person name="Durkin A.S."/>
            <person name="Kolonay J.L."/>
            <person name="Yang F."/>
            <person name="Holt I."/>
            <person name="Umayam L.A."/>
            <person name="Mason T."/>
            <person name="Brenner M."/>
            <person name="Shea T.P."/>
            <person name="Parksey D."/>
            <person name="Nierman W.C."/>
            <person name="Feldblyum T.V."/>
            <person name="Hansen C.L."/>
            <person name="Craven M.B."/>
            <person name="Radune D."/>
            <person name="Vamathevan J."/>
            <person name="Khouri H."/>
            <person name="White O."/>
            <person name="Gruber T.M."/>
            <person name="Ketchum K.A."/>
            <person name="Venter J.C."/>
            <person name="Tettelin H."/>
            <person name="Bryant D.A."/>
            <person name="Fraser C.M."/>
        </authorList>
    </citation>
    <scope>NUCLEOTIDE SEQUENCE [LARGE SCALE GENOMIC DNA]</scope>
    <source>
        <strain evidence="2">ATCC 49652 / DSM 12025 / NBRC 103806 / TLS</strain>
    </source>
</reference>
<organism evidence="1 2">
    <name type="scientific">Chlorobaculum tepidum (strain ATCC 49652 / DSM 12025 / NBRC 103806 / TLS)</name>
    <name type="common">Chlorobium tepidum</name>
    <dbReference type="NCBI Taxonomy" id="194439"/>
    <lineage>
        <taxon>Bacteria</taxon>
        <taxon>Pseudomonadati</taxon>
        <taxon>Chlorobiota</taxon>
        <taxon>Chlorobiia</taxon>
        <taxon>Chlorobiales</taxon>
        <taxon>Chlorobiaceae</taxon>
        <taxon>Chlorobaculum</taxon>
    </lineage>
</organism>
<sequence>MLTEEVILIAEKQCGSRIFAFCRNGDKSGYRWYITIMFGKVMLCMNNLAAGMKVWISIRSSLAVSN</sequence>
<keyword evidence="2" id="KW-1185">Reference proteome</keyword>
<dbReference type="STRING" id="194439.CT1044"/>
<accession>Q8KDK3</accession>
<dbReference type="EMBL" id="AE006470">
    <property type="protein sequence ID" value="AAM72277.1"/>
    <property type="molecule type" value="Genomic_DNA"/>
</dbReference>
<protein>
    <submittedName>
        <fullName evidence="1">Uncharacterized protein</fullName>
    </submittedName>
</protein>
<dbReference type="HOGENOM" id="CLU_2823282_0_0_10"/>
<name>Q8KDK3_CHLTE</name>
<gene>
    <name evidence="1" type="ordered locus">CT1044</name>
</gene>
<proteinExistence type="predicted"/>